<evidence type="ECO:0000259" key="4">
    <source>
        <dbReference type="PROSITE" id="PS50893"/>
    </source>
</evidence>
<protein>
    <submittedName>
        <fullName evidence="5">ABC transporter ATP-binding protein</fullName>
    </submittedName>
</protein>
<proteinExistence type="predicted"/>
<evidence type="ECO:0000313" key="5">
    <source>
        <dbReference type="EMBL" id="MCG2590197.1"/>
    </source>
</evidence>
<keyword evidence="1" id="KW-0813">Transport</keyword>
<dbReference type="RefSeq" id="WP_237855555.1">
    <property type="nucleotide sequence ID" value="NZ_JAKLWS010000027.1"/>
</dbReference>
<comment type="caution">
    <text evidence="5">The sequence shown here is derived from an EMBL/GenBank/DDBJ whole genome shotgun (WGS) entry which is preliminary data.</text>
</comment>
<name>A0ABS9KHC0_9BACT</name>
<dbReference type="CDD" id="cd03230">
    <property type="entry name" value="ABC_DR_subfamily_A"/>
    <property type="match status" value="1"/>
</dbReference>
<dbReference type="PANTHER" id="PTHR42939">
    <property type="entry name" value="ABC TRANSPORTER ATP-BINDING PROTEIN ALBC-RELATED"/>
    <property type="match status" value="1"/>
</dbReference>
<reference evidence="5" key="2">
    <citation type="submission" date="2024-05" db="EMBL/GenBank/DDBJ databases">
        <title>Rhodohalobacter halophilus gen. nov., sp. nov., a moderately halophilic member of the family Balneolaceae.</title>
        <authorList>
            <person name="Xia J."/>
        </authorList>
    </citation>
    <scope>NUCLEOTIDE SEQUENCE</scope>
    <source>
        <strain evidence="5">WB101</strain>
    </source>
</reference>
<evidence type="ECO:0000256" key="2">
    <source>
        <dbReference type="ARBA" id="ARBA00022741"/>
    </source>
</evidence>
<dbReference type="Proteomes" id="UP001165366">
    <property type="component" value="Unassembled WGS sequence"/>
</dbReference>
<dbReference type="GO" id="GO:0005524">
    <property type="term" value="F:ATP binding"/>
    <property type="evidence" value="ECO:0007669"/>
    <property type="project" value="UniProtKB-KW"/>
</dbReference>
<dbReference type="PANTHER" id="PTHR42939:SF1">
    <property type="entry name" value="ABC TRANSPORTER ATP-BINDING PROTEIN ALBC-RELATED"/>
    <property type="match status" value="1"/>
</dbReference>
<dbReference type="Pfam" id="PF00005">
    <property type="entry name" value="ABC_tran"/>
    <property type="match status" value="1"/>
</dbReference>
<dbReference type="PROSITE" id="PS50893">
    <property type="entry name" value="ABC_TRANSPORTER_2"/>
    <property type="match status" value="1"/>
</dbReference>
<dbReference type="SMART" id="SM00382">
    <property type="entry name" value="AAA"/>
    <property type="match status" value="1"/>
</dbReference>
<keyword evidence="3 5" id="KW-0067">ATP-binding</keyword>
<dbReference type="InterPro" id="IPR027417">
    <property type="entry name" value="P-loop_NTPase"/>
</dbReference>
<evidence type="ECO:0000256" key="3">
    <source>
        <dbReference type="ARBA" id="ARBA00022840"/>
    </source>
</evidence>
<gene>
    <name evidence="5" type="ORF">L6773_16590</name>
</gene>
<sequence>MLELKKLTKQYKPGQPIFSGISREFSTKKIIGLIGPNGSGKTTFLRLLSVNSFPTSGEVLFDGLNIHQKPHEYLKNVGLVHDEESLPRHLTAKELLEWILRSRSVWDENSVNEIDQVLDKLALNDRDEPIGTYSTGMKKKTQIAAAFIVKPKVLILDEPLRGLDASTREIVFGLLNDEREKGTLILMSSHSMGSDPDFFDEIIEFPLRTE</sequence>
<reference evidence="5" key="1">
    <citation type="submission" date="2022-01" db="EMBL/GenBank/DDBJ databases">
        <authorList>
            <person name="Wang Y."/>
        </authorList>
    </citation>
    <scope>NUCLEOTIDE SEQUENCE</scope>
    <source>
        <strain evidence="5">WB101</strain>
    </source>
</reference>
<organism evidence="5 6">
    <name type="scientific">Rhodohalobacter sulfatireducens</name>
    <dbReference type="NCBI Taxonomy" id="2911366"/>
    <lineage>
        <taxon>Bacteria</taxon>
        <taxon>Pseudomonadati</taxon>
        <taxon>Balneolota</taxon>
        <taxon>Balneolia</taxon>
        <taxon>Balneolales</taxon>
        <taxon>Balneolaceae</taxon>
        <taxon>Rhodohalobacter</taxon>
    </lineage>
</organism>
<accession>A0ABS9KHC0</accession>
<evidence type="ECO:0000313" key="6">
    <source>
        <dbReference type="Proteomes" id="UP001165366"/>
    </source>
</evidence>
<feature type="domain" description="ABC transporter" evidence="4">
    <location>
        <begin position="2"/>
        <end position="210"/>
    </location>
</feature>
<dbReference type="InterPro" id="IPR003439">
    <property type="entry name" value="ABC_transporter-like_ATP-bd"/>
</dbReference>
<dbReference type="InterPro" id="IPR051782">
    <property type="entry name" value="ABC_Transporter_VariousFunc"/>
</dbReference>
<keyword evidence="6" id="KW-1185">Reference proteome</keyword>
<dbReference type="SUPFAM" id="SSF52540">
    <property type="entry name" value="P-loop containing nucleoside triphosphate hydrolases"/>
    <property type="match status" value="1"/>
</dbReference>
<dbReference type="Gene3D" id="3.40.50.300">
    <property type="entry name" value="P-loop containing nucleotide triphosphate hydrolases"/>
    <property type="match status" value="1"/>
</dbReference>
<dbReference type="InterPro" id="IPR003593">
    <property type="entry name" value="AAA+_ATPase"/>
</dbReference>
<dbReference type="EMBL" id="JAKLWS010000027">
    <property type="protein sequence ID" value="MCG2590197.1"/>
    <property type="molecule type" value="Genomic_DNA"/>
</dbReference>
<evidence type="ECO:0000256" key="1">
    <source>
        <dbReference type="ARBA" id="ARBA00022448"/>
    </source>
</evidence>
<keyword evidence="2" id="KW-0547">Nucleotide-binding</keyword>